<feature type="compositionally biased region" description="Basic and acidic residues" evidence="1">
    <location>
        <begin position="348"/>
        <end position="358"/>
    </location>
</feature>
<reference evidence="2" key="1">
    <citation type="submission" date="2018-04" db="EMBL/GenBank/DDBJ databases">
        <title>WGS assembly of Panicum hallii.</title>
        <authorList>
            <person name="Lovell J."/>
            <person name="Jenkins J."/>
            <person name="Lowry D."/>
            <person name="Mamidi S."/>
            <person name="Sreedasyam A."/>
            <person name="Weng X."/>
            <person name="Barry K."/>
            <person name="Bonette J."/>
            <person name="Campitelli B."/>
            <person name="Daum C."/>
            <person name="Gordon S."/>
            <person name="Gould B."/>
            <person name="Lipzen A."/>
            <person name="Macqueen A."/>
            <person name="Palacio-Mejia J."/>
            <person name="Plott C."/>
            <person name="Shakirov E."/>
            <person name="Shu S."/>
            <person name="Yoshinaga Y."/>
            <person name="Zane M."/>
            <person name="Rokhsar D."/>
            <person name="Grimwood J."/>
            <person name="Schmutz J."/>
            <person name="Juenger T."/>
        </authorList>
    </citation>
    <scope>NUCLEOTIDE SEQUENCE [LARGE SCALE GENOMIC DNA]</scope>
    <source>
        <strain evidence="2">FIL2</strain>
    </source>
</reference>
<dbReference type="EMBL" id="CM008052">
    <property type="protein sequence ID" value="PAN39875.1"/>
    <property type="molecule type" value="Genomic_DNA"/>
</dbReference>
<dbReference type="AlphaFoldDB" id="A0A2S3I9X6"/>
<feature type="compositionally biased region" description="Basic and acidic residues" evidence="1">
    <location>
        <begin position="152"/>
        <end position="168"/>
    </location>
</feature>
<organism evidence="2">
    <name type="scientific">Panicum hallii</name>
    <dbReference type="NCBI Taxonomy" id="206008"/>
    <lineage>
        <taxon>Eukaryota</taxon>
        <taxon>Viridiplantae</taxon>
        <taxon>Streptophyta</taxon>
        <taxon>Embryophyta</taxon>
        <taxon>Tracheophyta</taxon>
        <taxon>Spermatophyta</taxon>
        <taxon>Magnoliopsida</taxon>
        <taxon>Liliopsida</taxon>
        <taxon>Poales</taxon>
        <taxon>Poaceae</taxon>
        <taxon>PACMAD clade</taxon>
        <taxon>Panicoideae</taxon>
        <taxon>Panicodae</taxon>
        <taxon>Paniceae</taxon>
        <taxon>Panicinae</taxon>
        <taxon>Panicum</taxon>
        <taxon>Panicum sect. Panicum</taxon>
    </lineage>
</organism>
<feature type="compositionally biased region" description="Basic and acidic residues" evidence="1">
    <location>
        <begin position="327"/>
        <end position="340"/>
    </location>
</feature>
<feature type="compositionally biased region" description="Acidic residues" evidence="1">
    <location>
        <begin position="462"/>
        <end position="472"/>
    </location>
</feature>
<feature type="region of interest" description="Disordered" evidence="1">
    <location>
        <begin position="64"/>
        <end position="487"/>
    </location>
</feature>
<protein>
    <submittedName>
        <fullName evidence="2">Uncharacterized protein</fullName>
    </submittedName>
</protein>
<feature type="compositionally biased region" description="Basic and acidic residues" evidence="1">
    <location>
        <begin position="94"/>
        <end position="110"/>
    </location>
</feature>
<name>A0A2S3I9X6_9POAL</name>
<dbReference type="Gramene" id="PAN39875">
    <property type="protein sequence ID" value="PAN39875"/>
    <property type="gene ID" value="PAHAL_7G276000"/>
</dbReference>
<evidence type="ECO:0000313" key="2">
    <source>
        <dbReference type="EMBL" id="PAN39875.1"/>
    </source>
</evidence>
<evidence type="ECO:0000256" key="1">
    <source>
        <dbReference type="SAM" id="MobiDB-lite"/>
    </source>
</evidence>
<accession>A0A2S3I9X6</accession>
<dbReference type="Proteomes" id="UP000243499">
    <property type="component" value="Chromosome 7"/>
</dbReference>
<gene>
    <name evidence="2" type="ORF">PAHAL_7G276000</name>
</gene>
<sequence>MDFLALPRRDLQALCKRNGIRANMTNAAMAEALAALPTSQIDGIDEYVKQRVAVPEPAIKVVAEEEEPRLEKQGSPLPRGRRVTAKSSGPIKPNDAKEEDATREPNKEDAPALGVGHRGASRRARPAPVVPKPTSKASAEEEKQGNQLASARRVEDGEAEEDLKREANMENAPAPIVGRRGASRRARPALAAESAGAGAGEEDLKQEASTDDAPALGMGRRGPSRRARPTPALAVPPGKVVAEEELTALIPRGRHAKAKSTETIKPNDGEEGEKEGTKPEKEQEDVPELGVGRRGASRHARRAPAAAAPAGKVAAEEEPRAPIPRGHGVDVKSPEVIRLDDSEEEEKEDAKPGEKDEGAPAIGVGRRGASRRAPAPVEAPATSRRASTCTTEAGDVAVEAMPIRATRQRKPTMKAAAAAEEKVPRKATRRAVKKTVSQQEKQEKSQGVVSDAEPVPAPVSEVECDNPEDSEEASGPQNRERKQEDEDVVIIEDEILMEETPAQELLVTNHEFMDYSTLQEQQVDVEKCPAPLASQEDSPILGLVTEQTAEKDEAANFQDSEGSSEEALDKRVFEEIHDAGEEMEMVSIIQGLQAALTEEHIEEVVTDDANHESEMGNFNEVLHGTEETREVNTEDDLVSQQKEGINIDELQADLADGSVLVDCSGNINLFPEEETDNVNTEDGLCCQDKRDVAVDATLPDTVADAIHSGCSSDISCDEVEKPGDITIEMPESPVALDEDPEETNFYPDKLSDVVSQVTMTDSEVVQEEKIVVTTEEMPQSTAAMHDDVEEDQFQTVFVHAGQVVATDSVLEVKMTDCEAEEKAALIIDEQQQITVIMDEDAVDIHSKTDVVHADEQKEVVTIEEVPELTGKDVEVAEEDKAVVITEEVPQSTDTMDENIEEDQFQPFFVHADQVVTSDSIPDLKITDCEVVEQEKTPLIIDEKQQSTVTTDEDVVGDHFETDAVHADELKEVAATDEMPQLTGTEDEVLVEDKVVVITEEVPHSTSTMDECIQKIHFEIGFAQDDKLDNAVVTDNISQVTGTDGAAKNTFTCDIPQELNIAEGSNDHITQALIDNVAESICKNIISVETSVSVSEGTSVCNNSSERNTAEPVAMQEEKGVKVVKESVDLNKFSLGQLRAKLKKKLIGKKNKEAKRVALARVDENVCRSHSEVQQQNLNLQQH</sequence>
<proteinExistence type="predicted"/>
<feature type="compositionally biased region" description="Low complexity" evidence="1">
    <location>
        <begin position="303"/>
        <end position="313"/>
    </location>
</feature>
<dbReference type="PANTHER" id="PTHR33621">
    <property type="entry name" value="ASPARTIC/GLUTAMIC ACID-RICH PROTEIN"/>
    <property type="match status" value="1"/>
</dbReference>
<dbReference type="PANTHER" id="PTHR33621:SF9">
    <property type="entry name" value="SAP DOMAIN-CONTAINING PROTEIN"/>
    <property type="match status" value="1"/>
</dbReference>
<feature type="compositionally biased region" description="Basic and acidic residues" evidence="1">
    <location>
        <begin position="259"/>
        <end position="281"/>
    </location>
</feature>